<dbReference type="PRINTS" id="PR00455">
    <property type="entry name" value="HTHTETR"/>
</dbReference>
<dbReference type="Gene3D" id="1.10.357.10">
    <property type="entry name" value="Tetracycline Repressor, domain 2"/>
    <property type="match status" value="1"/>
</dbReference>
<protein>
    <submittedName>
        <fullName evidence="5">Transcriptional regulator, TetR family</fullName>
    </submittedName>
</protein>
<keyword evidence="2" id="KW-0238">DNA-binding</keyword>
<reference evidence="5" key="1">
    <citation type="submission" date="2019-03" db="EMBL/GenBank/DDBJ databases">
        <authorList>
            <person name="Hao L."/>
        </authorList>
    </citation>
    <scope>NUCLEOTIDE SEQUENCE</scope>
</reference>
<keyword evidence="3" id="KW-0804">Transcription</keyword>
<gene>
    <name evidence="5" type="ORF">SCFA_50001</name>
</gene>
<evidence type="ECO:0000256" key="2">
    <source>
        <dbReference type="ARBA" id="ARBA00023125"/>
    </source>
</evidence>
<dbReference type="EMBL" id="CAADRN010000350">
    <property type="protein sequence ID" value="VFU18600.1"/>
    <property type="molecule type" value="Genomic_DNA"/>
</dbReference>
<dbReference type="InterPro" id="IPR009057">
    <property type="entry name" value="Homeodomain-like_sf"/>
</dbReference>
<name>A0A485M743_9ZZZZ</name>
<sequence>MPKIVDVEEMKHQIMTEAVHVFIRRGYHSTTFAEIARRCGIGRTTIYQYFKNKEEIFIYAVKHINQVFEAEYKSILEDNRLDVLEKIKRIFSKFMMRCCKKNNEITLLIELGLILKRDNHELLEQVKKSVELQDVFYKLLEEGARANQIKPLHNMESMAFTLEAFMDSLMLYLPFMEPGEINSHLSNFHLLIDGLKA</sequence>
<organism evidence="5">
    <name type="scientific">anaerobic digester metagenome</name>
    <dbReference type="NCBI Taxonomy" id="1263854"/>
    <lineage>
        <taxon>unclassified sequences</taxon>
        <taxon>metagenomes</taxon>
        <taxon>ecological metagenomes</taxon>
    </lineage>
</organism>
<dbReference type="GO" id="GO:0003677">
    <property type="term" value="F:DNA binding"/>
    <property type="evidence" value="ECO:0007669"/>
    <property type="project" value="UniProtKB-KW"/>
</dbReference>
<dbReference type="PANTHER" id="PTHR47506">
    <property type="entry name" value="TRANSCRIPTIONAL REGULATORY PROTEIN"/>
    <property type="match status" value="1"/>
</dbReference>
<dbReference type="SUPFAM" id="SSF46689">
    <property type="entry name" value="Homeodomain-like"/>
    <property type="match status" value="1"/>
</dbReference>
<dbReference type="Pfam" id="PF00440">
    <property type="entry name" value="TetR_N"/>
    <property type="match status" value="1"/>
</dbReference>
<dbReference type="AlphaFoldDB" id="A0A485M743"/>
<evidence type="ECO:0000259" key="4">
    <source>
        <dbReference type="PROSITE" id="PS50977"/>
    </source>
</evidence>
<dbReference type="PANTHER" id="PTHR47506:SF1">
    <property type="entry name" value="HTH-TYPE TRANSCRIPTIONAL REGULATOR YJDC"/>
    <property type="match status" value="1"/>
</dbReference>
<feature type="domain" description="HTH tetR-type" evidence="4">
    <location>
        <begin position="8"/>
        <end position="68"/>
    </location>
</feature>
<accession>A0A485M743</accession>
<dbReference type="InterPro" id="IPR001647">
    <property type="entry name" value="HTH_TetR"/>
</dbReference>
<evidence type="ECO:0000313" key="5">
    <source>
        <dbReference type="EMBL" id="VFU18600.1"/>
    </source>
</evidence>
<dbReference type="PROSITE" id="PS50977">
    <property type="entry name" value="HTH_TETR_2"/>
    <property type="match status" value="1"/>
</dbReference>
<keyword evidence="1" id="KW-0805">Transcription regulation</keyword>
<evidence type="ECO:0000256" key="3">
    <source>
        <dbReference type="ARBA" id="ARBA00023163"/>
    </source>
</evidence>
<evidence type="ECO:0000256" key="1">
    <source>
        <dbReference type="ARBA" id="ARBA00023015"/>
    </source>
</evidence>
<proteinExistence type="predicted"/>